<dbReference type="Proteomes" id="UP000613160">
    <property type="component" value="Unassembled WGS sequence"/>
</dbReference>
<keyword evidence="6" id="KW-1185">Reference proteome</keyword>
<dbReference type="Pfam" id="PF00990">
    <property type="entry name" value="GGDEF"/>
    <property type="match status" value="1"/>
</dbReference>
<protein>
    <recommendedName>
        <fullName evidence="1">diguanylate cyclase</fullName>
        <ecNumber evidence="1">2.7.7.65</ecNumber>
    </recommendedName>
</protein>
<evidence type="ECO:0000256" key="2">
    <source>
        <dbReference type="ARBA" id="ARBA00034247"/>
    </source>
</evidence>
<dbReference type="GO" id="GO:0052621">
    <property type="term" value="F:diguanylate cyclase activity"/>
    <property type="evidence" value="ECO:0007669"/>
    <property type="project" value="UniProtKB-EC"/>
</dbReference>
<dbReference type="SMART" id="SM00267">
    <property type="entry name" value="GGDEF"/>
    <property type="match status" value="1"/>
</dbReference>
<dbReference type="GO" id="GO:1902201">
    <property type="term" value="P:negative regulation of bacterial-type flagellum-dependent cell motility"/>
    <property type="evidence" value="ECO:0007669"/>
    <property type="project" value="TreeGrafter"/>
</dbReference>
<dbReference type="InterPro" id="IPR000160">
    <property type="entry name" value="GGDEF_dom"/>
</dbReference>
<dbReference type="InterPro" id="IPR043128">
    <property type="entry name" value="Rev_trsase/Diguanyl_cyclase"/>
</dbReference>
<dbReference type="FunFam" id="3.30.70.270:FF:000001">
    <property type="entry name" value="Diguanylate cyclase domain protein"/>
    <property type="match status" value="1"/>
</dbReference>
<keyword evidence="3" id="KW-0472">Membrane</keyword>
<dbReference type="NCBIfam" id="TIGR00254">
    <property type="entry name" value="GGDEF"/>
    <property type="match status" value="1"/>
</dbReference>
<evidence type="ECO:0000256" key="3">
    <source>
        <dbReference type="SAM" id="Phobius"/>
    </source>
</evidence>
<feature type="transmembrane region" description="Helical" evidence="3">
    <location>
        <begin position="181"/>
        <end position="205"/>
    </location>
</feature>
<feature type="transmembrane region" description="Helical" evidence="3">
    <location>
        <begin position="151"/>
        <end position="169"/>
    </location>
</feature>
<dbReference type="EC" id="2.7.7.65" evidence="1"/>
<dbReference type="RefSeq" id="WP_188849587.1">
    <property type="nucleotide sequence ID" value="NZ_BMJJ01000002.1"/>
</dbReference>
<feature type="domain" description="GGDEF" evidence="4">
    <location>
        <begin position="249"/>
        <end position="382"/>
    </location>
</feature>
<dbReference type="PANTHER" id="PTHR45138">
    <property type="entry name" value="REGULATORY COMPONENTS OF SENSORY TRANSDUCTION SYSTEM"/>
    <property type="match status" value="1"/>
</dbReference>
<keyword evidence="3" id="KW-1133">Transmembrane helix</keyword>
<comment type="catalytic activity">
    <reaction evidence="2">
        <text>2 GTP = 3',3'-c-di-GMP + 2 diphosphate</text>
        <dbReference type="Rhea" id="RHEA:24898"/>
        <dbReference type="ChEBI" id="CHEBI:33019"/>
        <dbReference type="ChEBI" id="CHEBI:37565"/>
        <dbReference type="ChEBI" id="CHEBI:58805"/>
        <dbReference type="EC" id="2.7.7.65"/>
    </reaction>
</comment>
<evidence type="ECO:0000313" key="5">
    <source>
        <dbReference type="EMBL" id="GGD10108.1"/>
    </source>
</evidence>
<comment type="caution">
    <text evidence="5">The sequence shown here is derived from an EMBL/GenBank/DDBJ whole genome shotgun (WGS) entry which is preliminary data.</text>
</comment>
<dbReference type="GO" id="GO:0043709">
    <property type="term" value="P:cell adhesion involved in single-species biofilm formation"/>
    <property type="evidence" value="ECO:0007669"/>
    <property type="project" value="TreeGrafter"/>
</dbReference>
<keyword evidence="3" id="KW-0812">Transmembrane</keyword>
<feature type="transmembrane region" description="Helical" evidence="3">
    <location>
        <begin position="37"/>
        <end position="56"/>
    </location>
</feature>
<reference evidence="5" key="1">
    <citation type="journal article" date="2014" name="Int. J. Syst. Evol. Microbiol.">
        <title>Complete genome sequence of Corynebacterium casei LMG S-19264T (=DSM 44701T), isolated from a smear-ripened cheese.</title>
        <authorList>
            <consortium name="US DOE Joint Genome Institute (JGI-PGF)"/>
            <person name="Walter F."/>
            <person name="Albersmeier A."/>
            <person name="Kalinowski J."/>
            <person name="Ruckert C."/>
        </authorList>
    </citation>
    <scope>NUCLEOTIDE SEQUENCE</scope>
    <source>
        <strain evidence="5">CGMCC 1.15493</strain>
    </source>
</reference>
<name>A0A917D900_9HYPH</name>
<dbReference type="PANTHER" id="PTHR45138:SF9">
    <property type="entry name" value="DIGUANYLATE CYCLASE DGCM-RELATED"/>
    <property type="match status" value="1"/>
</dbReference>
<dbReference type="PROSITE" id="PS50887">
    <property type="entry name" value="GGDEF"/>
    <property type="match status" value="1"/>
</dbReference>
<evidence type="ECO:0000313" key="6">
    <source>
        <dbReference type="Proteomes" id="UP000613160"/>
    </source>
</evidence>
<dbReference type="GO" id="GO:0005886">
    <property type="term" value="C:plasma membrane"/>
    <property type="evidence" value="ECO:0007669"/>
    <property type="project" value="TreeGrafter"/>
</dbReference>
<gene>
    <name evidence="5" type="ORF">GCM10011335_11270</name>
</gene>
<dbReference type="AlphaFoldDB" id="A0A917D900"/>
<dbReference type="Gene3D" id="3.30.70.270">
    <property type="match status" value="1"/>
</dbReference>
<organism evidence="5 6">
    <name type="scientific">Aureimonas glaciei</name>
    <dbReference type="NCBI Taxonomy" id="1776957"/>
    <lineage>
        <taxon>Bacteria</taxon>
        <taxon>Pseudomonadati</taxon>
        <taxon>Pseudomonadota</taxon>
        <taxon>Alphaproteobacteria</taxon>
        <taxon>Hyphomicrobiales</taxon>
        <taxon>Aurantimonadaceae</taxon>
        <taxon>Aureimonas</taxon>
    </lineage>
</organism>
<dbReference type="CDD" id="cd01949">
    <property type="entry name" value="GGDEF"/>
    <property type="match status" value="1"/>
</dbReference>
<feature type="transmembrane region" description="Helical" evidence="3">
    <location>
        <begin position="94"/>
        <end position="112"/>
    </location>
</feature>
<accession>A0A917D900</accession>
<dbReference type="SUPFAM" id="SSF55073">
    <property type="entry name" value="Nucleotide cyclase"/>
    <property type="match status" value="1"/>
</dbReference>
<proteinExistence type="predicted"/>
<feature type="transmembrane region" description="Helical" evidence="3">
    <location>
        <begin position="118"/>
        <end position="139"/>
    </location>
</feature>
<dbReference type="InterPro" id="IPR050469">
    <property type="entry name" value="Diguanylate_Cyclase"/>
</dbReference>
<evidence type="ECO:0000256" key="1">
    <source>
        <dbReference type="ARBA" id="ARBA00012528"/>
    </source>
</evidence>
<dbReference type="InterPro" id="IPR029787">
    <property type="entry name" value="Nucleotide_cyclase"/>
</dbReference>
<reference evidence="5" key="2">
    <citation type="submission" date="2020-09" db="EMBL/GenBank/DDBJ databases">
        <authorList>
            <person name="Sun Q."/>
            <person name="Zhou Y."/>
        </authorList>
    </citation>
    <scope>NUCLEOTIDE SEQUENCE</scope>
    <source>
        <strain evidence="5">CGMCC 1.15493</strain>
    </source>
</reference>
<feature type="transmembrane region" description="Helical" evidence="3">
    <location>
        <begin position="6"/>
        <end position="25"/>
    </location>
</feature>
<dbReference type="EMBL" id="BMJJ01000002">
    <property type="protein sequence ID" value="GGD10108.1"/>
    <property type="molecule type" value="Genomic_DNA"/>
</dbReference>
<evidence type="ECO:0000259" key="4">
    <source>
        <dbReference type="PROSITE" id="PS50887"/>
    </source>
</evidence>
<sequence length="389" mass="41408">MHIDVPTLYLLIVGTTFVAGCLTVWERQFNAPHRRELGLWALGYLLISAGCLVRIADSELPGFVTVGLSNVAVGLGYAVICYGAVLFSGRRVPHWLPMALVVSAFAWLAGGYSQPMPLRIALTSALTGGLCLWAAAALSTGRAGGRPSQKLAGTLFAFHGGFFAVRALVTSFDLGSTITLWGSNITVTMFEGILWSAAAPMALLVAARERTERALVADCQTDYLTDLDNRRAFFEKGERLLEKARRDQTSVVLLAFDLDHFKAINDRFGHSTGDTVLRLFAGVAREVVGKNAVLARLGGEEFAAVLPVPLADSAHDVASHVMKRFAIEAARPEGLGIAATVSIGIAGSANHREGLSALLSAADAALYRAKALGRNRIERALPHAQSVAA</sequence>
<feature type="transmembrane region" description="Helical" evidence="3">
    <location>
        <begin position="62"/>
        <end position="87"/>
    </location>
</feature>